<proteinExistence type="predicted"/>
<reference evidence="1" key="1">
    <citation type="submission" date="2020-05" db="EMBL/GenBank/DDBJ databases">
        <authorList>
            <person name="Chiriac C."/>
            <person name="Salcher M."/>
            <person name="Ghai R."/>
            <person name="Kavagutti S V."/>
        </authorList>
    </citation>
    <scope>NUCLEOTIDE SEQUENCE</scope>
</reference>
<sequence length="39" mass="4055">MTGSMPSLEISMVTDVEAQPRASSSAMMAWVTMSAPAPP</sequence>
<accession>A0A6J6VWR7</accession>
<gene>
    <name evidence="1" type="ORF">UFOPK2958_00130</name>
</gene>
<dbReference type="EMBL" id="CAFAAB010000006">
    <property type="protein sequence ID" value="CAB4774897.1"/>
    <property type="molecule type" value="Genomic_DNA"/>
</dbReference>
<dbReference type="AlphaFoldDB" id="A0A6J6VWR7"/>
<name>A0A6J6VWR7_9ZZZZ</name>
<organism evidence="1">
    <name type="scientific">freshwater metagenome</name>
    <dbReference type="NCBI Taxonomy" id="449393"/>
    <lineage>
        <taxon>unclassified sequences</taxon>
        <taxon>metagenomes</taxon>
        <taxon>ecological metagenomes</taxon>
    </lineage>
</organism>
<protein>
    <submittedName>
        <fullName evidence="1">Unannotated protein</fullName>
    </submittedName>
</protein>
<evidence type="ECO:0000313" key="1">
    <source>
        <dbReference type="EMBL" id="CAB4774897.1"/>
    </source>
</evidence>